<sequence>MLEHTRLGAHEITLPTSTMSDWRLVLQDSITSKELRSGCISLLDQIDTDLPLSETEMKHVVRFLEYSSIHVEYRGYPYNQLLETILSEDMYFHTNHTSALIKLVCHPSETLQTAALSFLDASIWNSFPRDVHFAAAVTRLLPRLLERLKPHEIPLNGMTIKFHRHLISILDTFFSVSSPAEVRHCLENGGYASPAEIHQSLRLEAIFNPSFVYLRSLIAHPVSPTDTHSGFMLLSTMRQFIEIVLYSNPHTIFPEVQHFFGEIRKLIVEELAKQLDLSTADKAALCLRSDSSNPQKAELWLKGFEYLLDRVSERTQFSDLGMLAVALFLSNRPSDLRLFFNSDDEFGLKMNDTIISSTKFDTQSLWTLLSPTQPQHATTVLDAFNRFMNHQDSMTDEKHIWSSWFPSFVNAIDLSKLPFTADFIRFHKQLIGMLRNHFSKIRQSANPRKPEWKDELRGEVDDAYRAFYTHTKEYVVHLSLHPFALDNERSDRILDFLRKSYLRDFEDSLNKPYREDVKNAMDEVARTSASPPFILISELVCRLTDDEIIDIVDRIVALLKSESPLDDDTILRICAFHEHQLSHIYLPDLFRKAGRSTEQFFHAFECLLSLPIDHFDRSPINSLLTTQWIDKPTLDEWDDVDFERVGVVKRMISQNSLSVASKSKAFITLIVDYIIGRLPQIHHCAARLRQGPFNRLLAPSIDFLCQFFIHPPNSTFRESDQRMEQFVGVCKLCDQSVIAQCFSRTGFFSRFVTGLFDDNCRGTVSCFKTIINCESSPDISIEDIIAIQGRISNFVEEGLLDALEFLIMKQRFNSFTARDIASKMMKFCGANFKGLRG</sequence>
<accession>A0ABQ9X3J9</accession>
<keyword evidence="2" id="KW-1185">Reference proteome</keyword>
<dbReference type="Proteomes" id="UP001281761">
    <property type="component" value="Unassembled WGS sequence"/>
</dbReference>
<gene>
    <name evidence="1" type="ORF">BLNAU_18902</name>
</gene>
<reference evidence="1 2" key="1">
    <citation type="journal article" date="2022" name="bioRxiv">
        <title>Genomics of Preaxostyla Flagellates Illuminates Evolutionary Transitions and the Path Towards Mitochondrial Loss.</title>
        <authorList>
            <person name="Novak L.V.F."/>
            <person name="Treitli S.C."/>
            <person name="Pyrih J."/>
            <person name="Halakuc P."/>
            <person name="Pipaliya S.V."/>
            <person name="Vacek V."/>
            <person name="Brzon O."/>
            <person name="Soukal P."/>
            <person name="Eme L."/>
            <person name="Dacks J.B."/>
            <person name="Karnkowska A."/>
            <person name="Elias M."/>
            <person name="Hampl V."/>
        </authorList>
    </citation>
    <scope>NUCLEOTIDE SEQUENCE [LARGE SCALE GENOMIC DNA]</scope>
    <source>
        <strain evidence="1">NAU3</strain>
        <tissue evidence="1">Gut</tissue>
    </source>
</reference>
<proteinExistence type="predicted"/>
<evidence type="ECO:0000313" key="1">
    <source>
        <dbReference type="EMBL" id="KAK2946158.1"/>
    </source>
</evidence>
<organism evidence="1 2">
    <name type="scientific">Blattamonas nauphoetae</name>
    <dbReference type="NCBI Taxonomy" id="2049346"/>
    <lineage>
        <taxon>Eukaryota</taxon>
        <taxon>Metamonada</taxon>
        <taxon>Preaxostyla</taxon>
        <taxon>Oxymonadida</taxon>
        <taxon>Blattamonas</taxon>
    </lineage>
</organism>
<dbReference type="EMBL" id="JARBJD010000235">
    <property type="protein sequence ID" value="KAK2946158.1"/>
    <property type="molecule type" value="Genomic_DNA"/>
</dbReference>
<evidence type="ECO:0000313" key="2">
    <source>
        <dbReference type="Proteomes" id="UP001281761"/>
    </source>
</evidence>
<name>A0ABQ9X3J9_9EUKA</name>
<protein>
    <submittedName>
        <fullName evidence="1">Uncharacterized protein</fullName>
    </submittedName>
</protein>
<comment type="caution">
    <text evidence="1">The sequence shown here is derived from an EMBL/GenBank/DDBJ whole genome shotgun (WGS) entry which is preliminary data.</text>
</comment>